<dbReference type="GO" id="GO:0000149">
    <property type="term" value="F:SNARE binding"/>
    <property type="evidence" value="ECO:0007669"/>
    <property type="project" value="TreeGrafter"/>
</dbReference>
<comment type="similarity">
    <text evidence="1">Belongs to the SEC23/SEC24 family. SEC24 subfamily.</text>
</comment>
<dbReference type="Gene3D" id="3.40.50.410">
    <property type="entry name" value="von Willebrand factor, type A domain"/>
    <property type="match status" value="1"/>
</dbReference>
<dbReference type="GO" id="GO:0008270">
    <property type="term" value="F:zinc ion binding"/>
    <property type="evidence" value="ECO:0007669"/>
    <property type="project" value="InterPro"/>
</dbReference>
<evidence type="ECO:0000256" key="1">
    <source>
        <dbReference type="ARBA" id="ARBA00008334"/>
    </source>
</evidence>
<dbReference type="EMBL" id="KL198109">
    <property type="protein sequence ID" value="KDQ07328.1"/>
    <property type="molecule type" value="Genomic_DNA"/>
</dbReference>
<evidence type="ECO:0000259" key="7">
    <source>
        <dbReference type="Pfam" id="PF04815"/>
    </source>
</evidence>
<dbReference type="FunCoup" id="A0A067LVJ0">
    <property type="interactions" value="619"/>
</dbReference>
<proteinExistence type="inferred from homology"/>
<gene>
    <name evidence="9" type="ORF">BOTBODRAFT_38857</name>
</gene>
<dbReference type="InterPro" id="IPR006895">
    <property type="entry name" value="Znf_Sec23_Sec24"/>
</dbReference>
<dbReference type="InterPro" id="IPR006900">
    <property type="entry name" value="Sec23/24_helical_dom"/>
</dbReference>
<dbReference type="OrthoDB" id="49016at2759"/>
<dbReference type="GO" id="GO:0090110">
    <property type="term" value="P:COPII-coated vesicle cargo loading"/>
    <property type="evidence" value="ECO:0007669"/>
    <property type="project" value="TreeGrafter"/>
</dbReference>
<dbReference type="SUPFAM" id="SSF82919">
    <property type="entry name" value="Zn-finger domain of Sec23/24"/>
    <property type="match status" value="1"/>
</dbReference>
<dbReference type="Gene3D" id="2.60.40.1670">
    <property type="entry name" value="beta-sandwich domain of Sec23/24"/>
    <property type="match status" value="1"/>
</dbReference>
<evidence type="ECO:0000313" key="10">
    <source>
        <dbReference type="Proteomes" id="UP000027195"/>
    </source>
</evidence>
<sequence>MNHERPEFRGIQQPPHSSGRRYQGLRSYLHPEQIPSHVRATTADQQFWDNRTSTFMTCANNPSVPLTSTDVTCIDQGNSSPRFIRMTTNAVPATYDLAATCQIPLGFILQPFADLHATEEVPVVDFRVYGPPRCEKCRGYVNPWCVWTAGGQRWACNLCGHETEVSPEYFSRLEMSGRREDHGTRAELNRGTVDLVVPQEYWASQPAPRLNPSYAPAPDAIQHHLGTTIPPRQPAPMRYLFVIEVSESMIKSGLITFICATLRKILYPPGGEDEQACVLPPGCQVGIVTFDRAVHFYSLSPDLPAATMHVVGDVDEVFVPLREGIFVDPVQSRNVIGDLLRSIPRLFEYTVGDEVASGAAIRASLAALVESGGQVILFQKTIPNYGPGALTARQEAGVGEKALFAPQDPSWQNLAEECVEAGVGVNLFLFPSQPIEIATLGVMASITGGEIFFHPRFDFDRDGLVLYQGLRRLLTRETVYNCSLRVRCSRGLEVATYHGNFHTESPTELGFGTMDADKALSVVIQHARTSSVDTRKDAFFQCALLHTTTSGERRVRLINVQVPVSQLAGNVFRFGDLQACACVFAKEAVSRMAKEPMQKIQDELTEKCAAMLLSYRRNCAAANSATQLILPDAFQLLPCLALSILKTKALKGAQVTPDVRNFFIHRISSMGVGILMPHLYPRMIAVHDLADDAAFPNEEGKLRMPFPMRLTYREMEAHGAYLIDNEDLTVLWLGGGVSSQIILDIFGAEDWEFIGQPGHLPELDTRLSIQLRNILASFEATRKRSIPFLVARQNMDAAELEFSNMLVEDQNNDNLSYTDYLCAVHRQISDALTNGRNLGSSGWSPW</sequence>
<dbReference type="Gene3D" id="1.20.120.730">
    <property type="entry name" value="Sec23/Sec24 helical domain"/>
    <property type="match status" value="1"/>
</dbReference>
<dbReference type="Pfam" id="PF08033">
    <property type="entry name" value="Sec23_BS"/>
    <property type="match status" value="1"/>
</dbReference>
<dbReference type="Gene3D" id="2.30.30.380">
    <property type="entry name" value="Zn-finger domain of Sec23/24"/>
    <property type="match status" value="1"/>
</dbReference>
<dbReference type="SUPFAM" id="SSF53300">
    <property type="entry name" value="vWA-like"/>
    <property type="match status" value="1"/>
</dbReference>
<name>A0A067LVJ0_BOTB1</name>
<evidence type="ECO:0000259" key="6">
    <source>
        <dbReference type="Pfam" id="PF04811"/>
    </source>
</evidence>
<feature type="domain" description="Sec23/Sec24 beta-sandwich" evidence="8">
    <location>
        <begin position="480"/>
        <end position="565"/>
    </location>
</feature>
<protein>
    <recommendedName>
        <fullName evidence="11">VWFA domain-containing protein</fullName>
    </recommendedName>
</protein>
<dbReference type="HOGENOM" id="CLU_004589_1_0_1"/>
<keyword evidence="10" id="KW-1185">Reference proteome</keyword>
<feature type="domain" description="Sec23/Sec24 trunk" evidence="6">
    <location>
        <begin position="234"/>
        <end position="473"/>
    </location>
</feature>
<dbReference type="Proteomes" id="UP000027195">
    <property type="component" value="Unassembled WGS sequence"/>
</dbReference>
<dbReference type="InterPro" id="IPR036180">
    <property type="entry name" value="Gelsolin-like_dom_sf"/>
</dbReference>
<dbReference type="PANTHER" id="PTHR13803">
    <property type="entry name" value="SEC24-RELATED PROTEIN"/>
    <property type="match status" value="1"/>
</dbReference>
<dbReference type="SUPFAM" id="SSF81995">
    <property type="entry name" value="beta-sandwich domain of Sec23/24"/>
    <property type="match status" value="1"/>
</dbReference>
<evidence type="ECO:0000259" key="5">
    <source>
        <dbReference type="Pfam" id="PF04810"/>
    </source>
</evidence>
<evidence type="ECO:0008006" key="11">
    <source>
        <dbReference type="Google" id="ProtNLM"/>
    </source>
</evidence>
<dbReference type="GO" id="GO:0030127">
    <property type="term" value="C:COPII vesicle coat"/>
    <property type="evidence" value="ECO:0007669"/>
    <property type="project" value="InterPro"/>
</dbReference>
<dbReference type="Gene3D" id="3.40.20.10">
    <property type="entry name" value="Severin"/>
    <property type="match status" value="1"/>
</dbReference>
<evidence type="ECO:0000256" key="2">
    <source>
        <dbReference type="ARBA" id="ARBA00022448"/>
    </source>
</evidence>
<dbReference type="InterPro" id="IPR050550">
    <property type="entry name" value="SEC23_SEC24_subfamily"/>
</dbReference>
<dbReference type="InterPro" id="IPR029006">
    <property type="entry name" value="ADF-H/Gelsolin-like_dom_sf"/>
</dbReference>
<organism evidence="9 10">
    <name type="scientific">Botryobasidium botryosum (strain FD-172 SS1)</name>
    <dbReference type="NCBI Taxonomy" id="930990"/>
    <lineage>
        <taxon>Eukaryota</taxon>
        <taxon>Fungi</taxon>
        <taxon>Dikarya</taxon>
        <taxon>Basidiomycota</taxon>
        <taxon>Agaricomycotina</taxon>
        <taxon>Agaricomycetes</taxon>
        <taxon>Cantharellales</taxon>
        <taxon>Botryobasidiaceae</taxon>
        <taxon>Botryobasidium</taxon>
    </lineage>
</organism>
<dbReference type="SUPFAM" id="SSF82754">
    <property type="entry name" value="C-terminal, gelsolin-like domain of Sec23/24"/>
    <property type="match status" value="1"/>
</dbReference>
<accession>A0A067LVJ0</accession>
<dbReference type="GO" id="GO:0070971">
    <property type="term" value="C:endoplasmic reticulum exit site"/>
    <property type="evidence" value="ECO:0007669"/>
    <property type="project" value="TreeGrafter"/>
</dbReference>
<dbReference type="InterPro" id="IPR006896">
    <property type="entry name" value="Sec23/24_trunk_dom"/>
</dbReference>
<keyword evidence="2" id="KW-0813">Transport</keyword>
<dbReference type="Pfam" id="PF04810">
    <property type="entry name" value="zf-Sec23_Sec24"/>
    <property type="match status" value="1"/>
</dbReference>
<dbReference type="InterPro" id="IPR036174">
    <property type="entry name" value="Znf_Sec23_Sec24_sf"/>
</dbReference>
<dbReference type="Pfam" id="PF04815">
    <property type="entry name" value="Sec23_helical"/>
    <property type="match status" value="1"/>
</dbReference>
<feature type="domain" description="Zinc finger Sec23/Sec24-type" evidence="5">
    <location>
        <begin position="131"/>
        <end position="169"/>
    </location>
</feature>
<evidence type="ECO:0000313" key="9">
    <source>
        <dbReference type="EMBL" id="KDQ07328.1"/>
    </source>
</evidence>
<dbReference type="InterPro" id="IPR012990">
    <property type="entry name" value="Beta-sandwich_Sec23_24"/>
</dbReference>
<evidence type="ECO:0000256" key="3">
    <source>
        <dbReference type="ARBA" id="ARBA00022927"/>
    </source>
</evidence>
<dbReference type="PANTHER" id="PTHR13803:SF4">
    <property type="entry name" value="SECRETORY 24CD, ISOFORM C"/>
    <property type="match status" value="1"/>
</dbReference>
<dbReference type="Pfam" id="PF04811">
    <property type="entry name" value="Sec23_trunk"/>
    <property type="match status" value="1"/>
</dbReference>
<evidence type="ECO:0000259" key="8">
    <source>
        <dbReference type="Pfam" id="PF08033"/>
    </source>
</evidence>
<reference evidence="10" key="1">
    <citation type="journal article" date="2014" name="Proc. Natl. Acad. Sci. U.S.A.">
        <title>Extensive sampling of basidiomycete genomes demonstrates inadequacy of the white-rot/brown-rot paradigm for wood decay fungi.</title>
        <authorList>
            <person name="Riley R."/>
            <person name="Salamov A.A."/>
            <person name="Brown D.W."/>
            <person name="Nagy L.G."/>
            <person name="Floudas D."/>
            <person name="Held B.W."/>
            <person name="Levasseur A."/>
            <person name="Lombard V."/>
            <person name="Morin E."/>
            <person name="Otillar R."/>
            <person name="Lindquist E.A."/>
            <person name="Sun H."/>
            <person name="LaButti K.M."/>
            <person name="Schmutz J."/>
            <person name="Jabbour D."/>
            <person name="Luo H."/>
            <person name="Baker S.E."/>
            <person name="Pisabarro A.G."/>
            <person name="Walton J.D."/>
            <person name="Blanchette R.A."/>
            <person name="Henrissat B."/>
            <person name="Martin F."/>
            <person name="Cullen D."/>
            <person name="Hibbett D.S."/>
            <person name="Grigoriev I.V."/>
        </authorList>
    </citation>
    <scope>NUCLEOTIDE SEQUENCE [LARGE SCALE GENOMIC DNA]</scope>
    <source>
        <strain evidence="10">FD-172 SS1</strain>
    </source>
</reference>
<feature type="domain" description="Sec23/Sec24 helical" evidence="7">
    <location>
        <begin position="576"/>
        <end position="676"/>
    </location>
</feature>
<keyword evidence="3" id="KW-0653">Protein transport</keyword>
<dbReference type="STRING" id="930990.A0A067LVJ0"/>
<feature type="region of interest" description="Disordered" evidence="4">
    <location>
        <begin position="1"/>
        <end position="22"/>
    </location>
</feature>
<dbReference type="InterPro" id="IPR036465">
    <property type="entry name" value="vWFA_dom_sf"/>
</dbReference>
<dbReference type="SUPFAM" id="SSF81811">
    <property type="entry name" value="Helical domain of Sec23/24"/>
    <property type="match status" value="1"/>
</dbReference>
<evidence type="ECO:0000256" key="4">
    <source>
        <dbReference type="SAM" id="MobiDB-lite"/>
    </source>
</evidence>
<dbReference type="AlphaFoldDB" id="A0A067LVJ0"/>
<dbReference type="GO" id="GO:0006886">
    <property type="term" value="P:intracellular protein transport"/>
    <property type="evidence" value="ECO:0007669"/>
    <property type="project" value="InterPro"/>
</dbReference>
<dbReference type="InterPro" id="IPR036175">
    <property type="entry name" value="Sec23/24_helical_dom_sf"/>
</dbReference>
<dbReference type="InParanoid" id="A0A067LVJ0"/>